<dbReference type="InterPro" id="IPR040664">
    <property type="entry name" value="AFL_C"/>
</dbReference>
<feature type="domain" description="AF-1763-like C-terminal" evidence="3">
    <location>
        <begin position="440"/>
        <end position="549"/>
    </location>
</feature>
<dbReference type="AlphaFoldDB" id="A0A2I2KYC2"/>
<evidence type="ECO:0000259" key="3">
    <source>
        <dbReference type="Pfam" id="PF21768"/>
    </source>
</evidence>
<dbReference type="Gene3D" id="2.60.40.2190">
    <property type="match status" value="1"/>
</dbReference>
<name>A0A2I2KYC2_9ACTN</name>
<dbReference type="Gene3D" id="3.40.50.1820">
    <property type="entry name" value="alpha/beta hydrolase"/>
    <property type="match status" value="1"/>
</dbReference>
<dbReference type="Pfam" id="PF21768">
    <property type="entry name" value="AF_1763-like_C"/>
    <property type="match status" value="1"/>
</dbReference>
<dbReference type="InterPro" id="IPR002918">
    <property type="entry name" value="Lipase_EstA/Esterase_EstB"/>
</dbReference>
<dbReference type="EMBL" id="FZMO01000445">
    <property type="protein sequence ID" value="SNQ50663.1"/>
    <property type="molecule type" value="Genomic_DNA"/>
</dbReference>
<dbReference type="Pfam" id="PF18067">
    <property type="entry name" value="Lipase_C"/>
    <property type="match status" value="1"/>
</dbReference>
<dbReference type="GO" id="GO:0016042">
    <property type="term" value="P:lipid catabolic process"/>
    <property type="evidence" value="ECO:0007669"/>
    <property type="project" value="InterPro"/>
</dbReference>
<evidence type="ECO:0000313" key="4">
    <source>
        <dbReference type="EMBL" id="SNQ50663.1"/>
    </source>
</evidence>
<dbReference type="InterPro" id="IPR029058">
    <property type="entry name" value="AB_hydrolase_fold"/>
</dbReference>
<dbReference type="Gene3D" id="2.60.40.2200">
    <property type="match status" value="1"/>
</dbReference>
<feature type="region of interest" description="Disordered" evidence="1">
    <location>
        <begin position="1"/>
        <end position="99"/>
    </location>
</feature>
<keyword evidence="5" id="KW-1185">Reference proteome</keyword>
<dbReference type="Pfam" id="PF01674">
    <property type="entry name" value="Lipase_2"/>
    <property type="match status" value="1"/>
</dbReference>
<gene>
    <name evidence="4" type="ORF">FRACA_50051</name>
</gene>
<reference evidence="4 5" key="1">
    <citation type="submission" date="2017-06" db="EMBL/GenBank/DDBJ databases">
        <authorList>
            <person name="Kim H.J."/>
            <person name="Triplett B.A."/>
        </authorList>
    </citation>
    <scope>NUCLEOTIDE SEQUENCE [LARGE SCALE GENOMIC DNA]</scope>
    <source>
        <strain evidence="4">FRACA_ARgP5</strain>
    </source>
</reference>
<dbReference type="GO" id="GO:0016787">
    <property type="term" value="F:hydrolase activity"/>
    <property type="evidence" value="ECO:0007669"/>
    <property type="project" value="InterPro"/>
</dbReference>
<sequence>MPAARPRLARNDTGPHPADPRTAHGTLRRHNDVAPGAGTGDLAHARAISFAVPPDDENPGLTGSSDRPRRDLVTGSARSSTGAVRTAAEHPGGKGPGMPRHRWFGLTTALLLAAALAACSAGGGSASADAEAGALGRELAAPVAPPDTSRTPIVFLHGNLGSGEQFESQAQRFASNGYPADRITALDHDASSSTVTEGPVFARLDGEIQRLLTLAGTKQVDLVAHAEGADLGQRYLASSPARAARVAHLISVDGPQTLRTPKGVHTLVVWGAGDPTRRVAGADNVRFLEADRGQLLGAAATFRQMYRFLTGTDPFTDDVTPQRGPIDISGRALLYPANAGLGGARLEVYRLDPKTGRRLPNGLAGLFTLPADGSWGPLRADGTAYYEFAIVRAGEPVHHFYFEPFRRGDRLVRLLTSRPGGEIGGGMEVSPRQTDLVIDRDLEWWGDQGAGSDVLTVDGANVLSAATAPRTKMTRQLFVFDRGADGASDIATPIPAYFGIGFITGVDRFIPAGDRSFEVTQTPRGRAAHRTTLRVPALPSTTDRMTLRLRDDD</sequence>
<accession>A0A2I2KYC2</accession>
<organism evidence="4 5">
    <name type="scientific">Frankia canadensis</name>
    <dbReference type="NCBI Taxonomy" id="1836972"/>
    <lineage>
        <taxon>Bacteria</taxon>
        <taxon>Bacillati</taxon>
        <taxon>Actinomycetota</taxon>
        <taxon>Actinomycetes</taxon>
        <taxon>Frankiales</taxon>
        <taxon>Frankiaceae</taxon>
        <taxon>Frankia</taxon>
    </lineage>
</organism>
<proteinExistence type="predicted"/>
<evidence type="ECO:0000256" key="1">
    <source>
        <dbReference type="SAM" id="MobiDB-lite"/>
    </source>
</evidence>
<protein>
    <submittedName>
        <fullName evidence="4">Lipase (Class 2)</fullName>
    </submittedName>
</protein>
<evidence type="ECO:0000313" key="5">
    <source>
        <dbReference type="Proteomes" id="UP000234331"/>
    </source>
</evidence>
<dbReference type="Proteomes" id="UP000234331">
    <property type="component" value="Unassembled WGS sequence"/>
</dbReference>
<feature type="domain" description="AFL C-terminal" evidence="2">
    <location>
        <begin position="325"/>
        <end position="419"/>
    </location>
</feature>
<dbReference type="SUPFAM" id="SSF53474">
    <property type="entry name" value="alpha/beta-Hydrolases"/>
    <property type="match status" value="1"/>
</dbReference>
<dbReference type="InterPro" id="IPR049036">
    <property type="entry name" value="AF_1763-like_C"/>
</dbReference>
<evidence type="ECO:0000259" key="2">
    <source>
        <dbReference type="Pfam" id="PF18067"/>
    </source>
</evidence>